<evidence type="ECO:0000313" key="9">
    <source>
        <dbReference type="Proteomes" id="UP000318431"/>
    </source>
</evidence>
<keyword evidence="4" id="KW-0378">Hydrolase</keyword>
<dbReference type="NCBIfam" id="NF007980">
    <property type="entry name" value="PRK10707.1"/>
    <property type="match status" value="1"/>
</dbReference>
<evidence type="ECO:0000256" key="3">
    <source>
        <dbReference type="ARBA" id="ARBA00022723"/>
    </source>
</evidence>
<feature type="domain" description="Nudix hydrolase" evidence="7">
    <location>
        <begin position="74"/>
        <end position="206"/>
    </location>
</feature>
<keyword evidence="9" id="KW-1185">Reference proteome</keyword>
<dbReference type="PROSITE" id="PS51462">
    <property type="entry name" value="NUDIX"/>
    <property type="match status" value="1"/>
</dbReference>
<dbReference type="EMBL" id="VLLB01000004">
    <property type="protein sequence ID" value="TWI65329.1"/>
    <property type="molecule type" value="Genomic_DNA"/>
</dbReference>
<evidence type="ECO:0000256" key="2">
    <source>
        <dbReference type="ARBA" id="ARBA00001946"/>
    </source>
</evidence>
<sequence>MSGLPPTRVSFAEPENSLAKPLFDPAQLPIDAIAGEPPVAPERQTPAWLRERFAMERAWTPEGADEASMARAAPTPAAVLIALVQRAEGLTVLLTQRTAHLHDHAGQIAFPGGRAEPTDADAVDTALRETEEETGLHRRHIEVLGTLPLYHTGTGYAVTPVVALVAPPFTLKADPFEVAEIFEVPLAFLLDGAHHQRRSFALQERTRSFYTMPYGRHFIWGATAGMLRNLFHFLRA</sequence>
<dbReference type="AlphaFoldDB" id="A0A562R8D4"/>
<evidence type="ECO:0000256" key="1">
    <source>
        <dbReference type="ARBA" id="ARBA00001936"/>
    </source>
</evidence>
<evidence type="ECO:0000256" key="5">
    <source>
        <dbReference type="ARBA" id="ARBA00022842"/>
    </source>
</evidence>
<dbReference type="InterPro" id="IPR015797">
    <property type="entry name" value="NUDIX_hydrolase-like_dom_sf"/>
</dbReference>
<evidence type="ECO:0000259" key="7">
    <source>
        <dbReference type="PROSITE" id="PS51462"/>
    </source>
</evidence>
<dbReference type="GO" id="GO:0010945">
    <property type="term" value="F:coenzyme A diphosphatase activity"/>
    <property type="evidence" value="ECO:0007669"/>
    <property type="project" value="InterPro"/>
</dbReference>
<reference evidence="8 9" key="1">
    <citation type="journal article" date="2015" name="Stand. Genomic Sci.">
        <title>Genomic Encyclopedia of Bacterial and Archaeal Type Strains, Phase III: the genomes of soil and plant-associated and newly described type strains.</title>
        <authorList>
            <person name="Whitman W.B."/>
            <person name="Woyke T."/>
            <person name="Klenk H.P."/>
            <person name="Zhou Y."/>
            <person name="Lilburn T.G."/>
            <person name="Beck B.J."/>
            <person name="De Vos P."/>
            <person name="Vandamme P."/>
            <person name="Eisen J.A."/>
            <person name="Garrity G."/>
            <person name="Hugenholtz P."/>
            <person name="Kyrpides N.C."/>
        </authorList>
    </citation>
    <scope>NUCLEOTIDE SEQUENCE [LARGE SCALE GENOMIC DNA]</scope>
    <source>
        <strain evidence="8 9">CGMCC 1.10822</strain>
    </source>
</reference>
<organism evidence="8 9">
    <name type="scientific">Pseudoduganella lurida</name>
    <dbReference type="NCBI Taxonomy" id="1036180"/>
    <lineage>
        <taxon>Bacteria</taxon>
        <taxon>Pseudomonadati</taxon>
        <taxon>Pseudomonadota</taxon>
        <taxon>Betaproteobacteria</taxon>
        <taxon>Burkholderiales</taxon>
        <taxon>Oxalobacteraceae</taxon>
        <taxon>Telluria group</taxon>
        <taxon>Pseudoduganella</taxon>
    </lineage>
</organism>
<dbReference type="SUPFAM" id="SSF55811">
    <property type="entry name" value="Nudix"/>
    <property type="match status" value="1"/>
</dbReference>
<evidence type="ECO:0000256" key="4">
    <source>
        <dbReference type="ARBA" id="ARBA00022801"/>
    </source>
</evidence>
<dbReference type="Pfam" id="PF00293">
    <property type="entry name" value="NUDIX"/>
    <property type="match status" value="1"/>
</dbReference>
<evidence type="ECO:0000256" key="6">
    <source>
        <dbReference type="ARBA" id="ARBA00023211"/>
    </source>
</evidence>
<dbReference type="InterPro" id="IPR000086">
    <property type="entry name" value="NUDIX_hydrolase_dom"/>
</dbReference>
<protein>
    <submittedName>
        <fullName evidence="8">8-oxo-dGTP pyrophosphatase MutT (NUDIX family)</fullName>
    </submittedName>
</protein>
<keyword evidence="3" id="KW-0479">Metal-binding</keyword>
<accession>A0A562R8D4</accession>
<gene>
    <name evidence="8" type="ORF">IP91_02737</name>
</gene>
<comment type="cofactor">
    <cofactor evidence="1">
        <name>Mn(2+)</name>
        <dbReference type="ChEBI" id="CHEBI:29035"/>
    </cofactor>
</comment>
<dbReference type="Proteomes" id="UP000318431">
    <property type="component" value="Unassembled WGS sequence"/>
</dbReference>
<dbReference type="GO" id="GO:0046872">
    <property type="term" value="F:metal ion binding"/>
    <property type="evidence" value="ECO:0007669"/>
    <property type="project" value="UniProtKB-KW"/>
</dbReference>
<dbReference type="PANTHER" id="PTHR12992:SF11">
    <property type="entry name" value="MITOCHONDRIAL COENZYME A DIPHOSPHATASE NUDT8"/>
    <property type="match status" value="1"/>
</dbReference>
<name>A0A562R8D4_9BURK</name>
<dbReference type="InterPro" id="IPR045121">
    <property type="entry name" value="CoAse"/>
</dbReference>
<dbReference type="Gene3D" id="3.90.79.10">
    <property type="entry name" value="Nucleoside Triphosphate Pyrophosphohydrolase"/>
    <property type="match status" value="1"/>
</dbReference>
<dbReference type="PANTHER" id="PTHR12992">
    <property type="entry name" value="NUDIX HYDROLASE"/>
    <property type="match status" value="1"/>
</dbReference>
<dbReference type="CDD" id="cd03426">
    <property type="entry name" value="NUDIX_CoAse_Nudt7"/>
    <property type="match status" value="1"/>
</dbReference>
<proteinExistence type="predicted"/>
<comment type="cofactor">
    <cofactor evidence="2">
        <name>Mg(2+)</name>
        <dbReference type="ChEBI" id="CHEBI:18420"/>
    </cofactor>
</comment>
<keyword evidence="6" id="KW-0464">Manganese</keyword>
<comment type="caution">
    <text evidence="8">The sequence shown here is derived from an EMBL/GenBank/DDBJ whole genome shotgun (WGS) entry which is preliminary data.</text>
</comment>
<keyword evidence="5" id="KW-0460">Magnesium</keyword>
<evidence type="ECO:0000313" key="8">
    <source>
        <dbReference type="EMBL" id="TWI65329.1"/>
    </source>
</evidence>